<dbReference type="Proteomes" id="UP001528850">
    <property type="component" value="Unassembled WGS sequence"/>
</dbReference>
<comment type="caution">
    <text evidence="7">The sequence shown here is derived from an EMBL/GenBank/DDBJ whole genome shotgun (WGS) entry which is preliminary data.</text>
</comment>
<evidence type="ECO:0000313" key="8">
    <source>
        <dbReference type="Proteomes" id="UP001528850"/>
    </source>
</evidence>
<gene>
    <name evidence="7" type="ORF">P3W24_14305</name>
</gene>
<feature type="transmembrane region" description="Helical" evidence="5">
    <location>
        <begin position="233"/>
        <end position="258"/>
    </location>
</feature>
<keyword evidence="8" id="KW-1185">Reference proteome</keyword>
<evidence type="ECO:0000256" key="5">
    <source>
        <dbReference type="SAM" id="Phobius"/>
    </source>
</evidence>
<dbReference type="Pfam" id="PF12698">
    <property type="entry name" value="ABC2_membrane_3"/>
    <property type="match status" value="1"/>
</dbReference>
<name>A0ABT6BDS2_9GAMM</name>
<comment type="subcellular location">
    <subcellularLocation>
        <location evidence="1">Membrane</location>
        <topology evidence="1">Multi-pass membrane protein</topology>
    </subcellularLocation>
</comment>
<evidence type="ECO:0000256" key="3">
    <source>
        <dbReference type="ARBA" id="ARBA00022989"/>
    </source>
</evidence>
<protein>
    <submittedName>
        <fullName evidence="7">ABC transporter permease</fullName>
    </submittedName>
</protein>
<evidence type="ECO:0000313" key="7">
    <source>
        <dbReference type="EMBL" id="MDF4026144.1"/>
    </source>
</evidence>
<proteinExistence type="predicted"/>
<dbReference type="PANTHER" id="PTHR43471">
    <property type="entry name" value="ABC TRANSPORTER PERMEASE"/>
    <property type="match status" value="1"/>
</dbReference>
<organism evidence="7 8">
    <name type="scientific">Luteibacter sahnii</name>
    <dbReference type="NCBI Taxonomy" id="3021977"/>
    <lineage>
        <taxon>Bacteria</taxon>
        <taxon>Pseudomonadati</taxon>
        <taxon>Pseudomonadota</taxon>
        <taxon>Gammaproteobacteria</taxon>
        <taxon>Lysobacterales</taxon>
        <taxon>Rhodanobacteraceae</taxon>
        <taxon>Luteibacter</taxon>
    </lineage>
</organism>
<feature type="transmembrane region" description="Helical" evidence="5">
    <location>
        <begin position="362"/>
        <end position="382"/>
    </location>
</feature>
<evidence type="ECO:0000256" key="4">
    <source>
        <dbReference type="ARBA" id="ARBA00023136"/>
    </source>
</evidence>
<reference evidence="7 8" key="1">
    <citation type="journal article" date="2024" name="Curr. Microbiol.">
        <title>Luteibacter sahnii sp. nov., A Novel Yellow-Colored Xanthomonadin Pigment Producing Probiotic Bacterium from Healthy Rice Seed Microbiome.</title>
        <authorList>
            <person name="Jaiswal G."/>
            <person name="Rana R."/>
            <person name="Nayak P.K."/>
            <person name="Chouhan R."/>
            <person name="Gandhi S.G."/>
            <person name="Patel H.K."/>
            <person name="Patil P.B."/>
        </authorList>
    </citation>
    <scope>NUCLEOTIDE SEQUENCE [LARGE SCALE GENOMIC DNA]</scope>
    <source>
        <strain evidence="7 8">PPL201</strain>
    </source>
</reference>
<feature type="transmembrane region" description="Helical" evidence="5">
    <location>
        <begin position="307"/>
        <end position="326"/>
    </location>
</feature>
<feature type="transmembrane region" description="Helical" evidence="5">
    <location>
        <begin position="270"/>
        <end position="295"/>
    </location>
</feature>
<accession>A0ABT6BDS2</accession>
<keyword evidence="3 5" id="KW-1133">Transmembrane helix</keyword>
<dbReference type="InterPro" id="IPR013525">
    <property type="entry name" value="ABC2_TM"/>
</dbReference>
<evidence type="ECO:0000256" key="2">
    <source>
        <dbReference type="ARBA" id="ARBA00022692"/>
    </source>
</evidence>
<keyword evidence="2 5" id="KW-0812">Transmembrane</keyword>
<feature type="transmembrane region" description="Helical" evidence="5">
    <location>
        <begin position="185"/>
        <end position="203"/>
    </location>
</feature>
<sequence length="391" mass="42444">MSAMLAVYWKEVRENLRDRRALLNALVTGPLLGPVLFITMMNIAVNRELAKADQPIAVPVIGAEAAPNLMRTLKASNIDVVAGLPDPEAAVRDQRADVVLRIAPDYTKAWNAGQPVQVEVIHDSSRRDAIPVVARVRAVLDAYAKREGAMRLIARGLSPSVAAPLQVADRDQASSQARAGLMFSFMPYFLVLTVFVGGMYLAIDLTAGERERQSLEPLFVNPVARWKILAGKLMAICTFSLVSLFLCVLAFSTAPWFIPIEKLGIMLDLGVGFAAHVLLLMLPLIVLLAALQSLVSAFARSYREAQTYLSVLMMVPILPSVLLSVIQVRAESWMYAVPLLGQNLAIVQLLRGDGVPAWQTALCLGGGFVAALVAILATAWMYRSERLAISG</sequence>
<keyword evidence="4 5" id="KW-0472">Membrane</keyword>
<evidence type="ECO:0000259" key="6">
    <source>
        <dbReference type="Pfam" id="PF12698"/>
    </source>
</evidence>
<dbReference type="RefSeq" id="WP_320551538.1">
    <property type="nucleotide sequence ID" value="NZ_JAQLOK010000003.1"/>
</dbReference>
<evidence type="ECO:0000256" key="1">
    <source>
        <dbReference type="ARBA" id="ARBA00004141"/>
    </source>
</evidence>
<dbReference type="PANTHER" id="PTHR43471:SF3">
    <property type="entry name" value="ABC TRANSPORTER PERMEASE PROTEIN NATB"/>
    <property type="match status" value="1"/>
</dbReference>
<feature type="domain" description="ABC-2 type transporter transmembrane" evidence="6">
    <location>
        <begin position="31"/>
        <end position="376"/>
    </location>
</feature>
<feature type="transmembrane region" description="Helical" evidence="5">
    <location>
        <begin position="21"/>
        <end position="45"/>
    </location>
</feature>
<dbReference type="EMBL" id="JARJJS010000004">
    <property type="protein sequence ID" value="MDF4026144.1"/>
    <property type="molecule type" value="Genomic_DNA"/>
</dbReference>